<dbReference type="SUPFAM" id="SSF53756">
    <property type="entry name" value="UDP-Glycosyltransferase/glycogen phosphorylase"/>
    <property type="match status" value="1"/>
</dbReference>
<dbReference type="PANTHER" id="PTHR45947:SF13">
    <property type="entry name" value="TRANSFERASE"/>
    <property type="match status" value="1"/>
</dbReference>
<organism evidence="5 6">
    <name type="scientific">Nocardioides bruguierae</name>
    <dbReference type="NCBI Taxonomy" id="2945102"/>
    <lineage>
        <taxon>Bacteria</taxon>
        <taxon>Bacillati</taxon>
        <taxon>Actinomycetota</taxon>
        <taxon>Actinomycetes</taxon>
        <taxon>Propionibacteriales</taxon>
        <taxon>Nocardioidaceae</taxon>
        <taxon>Nocardioides</taxon>
    </lineage>
</organism>
<dbReference type="AlphaFoldDB" id="A0A9X2D4H5"/>
<evidence type="ECO:0000256" key="1">
    <source>
        <dbReference type="ARBA" id="ARBA00022676"/>
    </source>
</evidence>
<sequence>MRVLLLAQFYPPVIGGEERHVRNLATALAARGHDVHVATLGTDRGAPQEDDGVTVHVLEHTGSRVPALYPTADRPLALPVPDPFTVRGLARLAREVRPDVAHSHNWIINSWLAVPAAHRIPLVHSLHDYSHVCATKRLVYEGEVCPGPSPRRCLSCAPGHYGQGRGQAIYAMVRAGLPVRRRSVDLFTPVSTFVGEANRLSEQGVDWEVVPNFVPDDLAADAPVDRDPALPGGDYLFFAGDLSEQKGVHTLLEAWRRLPGTVGADKPSLVMVGRPDADLGTLPPGVLVDHGWTHDRVVSGFRHARAAVLPSEWPDPCPTTVLEAMALRAPLVTTRQGGIADMVTHEESALVVRTGDAAGLTDAIRRLLDEPALGARLAEAAEREVVRYRQGSVADRFSQIYADVVAARS</sequence>
<comment type="caution">
    <text evidence="5">The sequence shown here is derived from an EMBL/GenBank/DDBJ whole genome shotgun (WGS) entry which is preliminary data.</text>
</comment>
<feature type="domain" description="Glycosyl transferase family 1" evidence="3">
    <location>
        <begin position="234"/>
        <end position="383"/>
    </location>
</feature>
<dbReference type="InterPro" id="IPR028098">
    <property type="entry name" value="Glyco_trans_4-like_N"/>
</dbReference>
<evidence type="ECO:0000259" key="4">
    <source>
        <dbReference type="Pfam" id="PF13439"/>
    </source>
</evidence>
<dbReference type="EMBL" id="JAMOIL010000001">
    <property type="protein sequence ID" value="MCM0618905.1"/>
    <property type="molecule type" value="Genomic_DNA"/>
</dbReference>
<evidence type="ECO:0000313" key="5">
    <source>
        <dbReference type="EMBL" id="MCM0618905.1"/>
    </source>
</evidence>
<gene>
    <name evidence="5" type="ORF">M8330_01185</name>
</gene>
<protein>
    <submittedName>
        <fullName evidence="5">Glycosyltransferase family 4 protein</fullName>
    </submittedName>
</protein>
<keyword evidence="2" id="KW-0808">Transferase</keyword>
<dbReference type="PANTHER" id="PTHR45947">
    <property type="entry name" value="SULFOQUINOVOSYL TRANSFERASE SQD2"/>
    <property type="match status" value="1"/>
</dbReference>
<dbReference type="RefSeq" id="WP_250825849.1">
    <property type="nucleotide sequence ID" value="NZ_JAMOIL010000001.1"/>
</dbReference>
<evidence type="ECO:0000256" key="2">
    <source>
        <dbReference type="ARBA" id="ARBA00022679"/>
    </source>
</evidence>
<dbReference type="InterPro" id="IPR050194">
    <property type="entry name" value="Glycosyltransferase_grp1"/>
</dbReference>
<dbReference type="Gene3D" id="3.40.50.2000">
    <property type="entry name" value="Glycogen Phosphorylase B"/>
    <property type="match status" value="2"/>
</dbReference>
<keyword evidence="6" id="KW-1185">Reference proteome</keyword>
<dbReference type="InterPro" id="IPR001296">
    <property type="entry name" value="Glyco_trans_1"/>
</dbReference>
<evidence type="ECO:0000259" key="3">
    <source>
        <dbReference type="Pfam" id="PF00534"/>
    </source>
</evidence>
<dbReference type="GO" id="GO:0016757">
    <property type="term" value="F:glycosyltransferase activity"/>
    <property type="evidence" value="ECO:0007669"/>
    <property type="project" value="UniProtKB-KW"/>
</dbReference>
<dbReference type="Pfam" id="PF00534">
    <property type="entry name" value="Glycos_transf_1"/>
    <property type="match status" value="1"/>
</dbReference>
<proteinExistence type="predicted"/>
<dbReference type="Pfam" id="PF13439">
    <property type="entry name" value="Glyco_transf_4"/>
    <property type="match status" value="1"/>
</dbReference>
<dbReference type="GO" id="GO:1901137">
    <property type="term" value="P:carbohydrate derivative biosynthetic process"/>
    <property type="evidence" value="ECO:0007669"/>
    <property type="project" value="UniProtKB-ARBA"/>
</dbReference>
<reference evidence="5" key="1">
    <citation type="submission" date="2022-05" db="EMBL/GenBank/DDBJ databases">
        <authorList>
            <person name="Tuo L."/>
        </authorList>
    </citation>
    <scope>NUCLEOTIDE SEQUENCE</scope>
    <source>
        <strain evidence="5">BSK12Z-4</strain>
    </source>
</reference>
<feature type="domain" description="Glycosyltransferase subfamily 4-like N-terminal" evidence="4">
    <location>
        <begin position="14"/>
        <end position="217"/>
    </location>
</feature>
<keyword evidence="1" id="KW-0328">Glycosyltransferase</keyword>
<name>A0A9X2D4H5_9ACTN</name>
<evidence type="ECO:0000313" key="6">
    <source>
        <dbReference type="Proteomes" id="UP001139485"/>
    </source>
</evidence>
<dbReference type="Proteomes" id="UP001139485">
    <property type="component" value="Unassembled WGS sequence"/>
</dbReference>
<accession>A0A9X2D4H5</accession>
<dbReference type="CDD" id="cd03801">
    <property type="entry name" value="GT4_PimA-like"/>
    <property type="match status" value="1"/>
</dbReference>